<reference evidence="9 10" key="1">
    <citation type="submission" date="2019-12" db="EMBL/GenBank/DDBJ databases">
        <authorList>
            <person name="Li M."/>
        </authorList>
    </citation>
    <scope>NUCLEOTIDE SEQUENCE [LARGE SCALE GENOMIC DNA]</scope>
    <source>
        <strain evidence="9 10">GBMRC 2046</strain>
    </source>
</reference>
<dbReference type="InterPro" id="IPR001451">
    <property type="entry name" value="Hexapep"/>
</dbReference>
<evidence type="ECO:0000256" key="5">
    <source>
        <dbReference type="ARBA" id="ARBA00023098"/>
    </source>
</evidence>
<dbReference type="Proteomes" id="UP000433101">
    <property type="component" value="Unassembled WGS sequence"/>
</dbReference>
<dbReference type="NCBIfam" id="TIGR01853">
    <property type="entry name" value="lipid_A_lpxD"/>
    <property type="match status" value="1"/>
</dbReference>
<sequence length="358" mass="36724">MSDPVFFQVFAPLSVADVAALANGELPAGGGEKIIDGVGPLDDAREGQLVFLDNPKYVPHLETTKATACLIAKKHVGKVPASIVPIVVADPYRSWGIILGRLYPQGLRPPGATGETAVSAAAHVDGAAHLEDGVVVEAGAVIGPGAEIGSGSRIGANAVIAAGVRIGRSCDIGANVTVQYALIGNNVILHPGVKVGQDGFGFAMGAQGHLKVPQIGRVIIQDNVEIGANSTVDRGANRDTIIGEGTKIDNQVQVGHNVVIGRHCVIVAQVGLSGSCTLEDYVAIGGQTGVRGHVTIGMGAQIAAVSVVESDVPRGARYGGVPAKPVKLWFREITALRKLAERGTSVPKAPSNRAETPD</sequence>
<evidence type="ECO:0000313" key="10">
    <source>
        <dbReference type="Proteomes" id="UP000433101"/>
    </source>
</evidence>
<organism evidence="9 10">
    <name type="scientific">Stappia sediminis</name>
    <dbReference type="NCBI Taxonomy" id="2692190"/>
    <lineage>
        <taxon>Bacteria</taxon>
        <taxon>Pseudomonadati</taxon>
        <taxon>Pseudomonadota</taxon>
        <taxon>Alphaproteobacteria</taxon>
        <taxon>Hyphomicrobiales</taxon>
        <taxon>Stappiaceae</taxon>
        <taxon>Stappia</taxon>
    </lineage>
</organism>
<dbReference type="Pfam" id="PF00132">
    <property type="entry name" value="Hexapep"/>
    <property type="match status" value="2"/>
</dbReference>
<keyword evidence="4 7" id="KW-0677">Repeat</keyword>
<dbReference type="GO" id="GO:0016020">
    <property type="term" value="C:membrane"/>
    <property type="evidence" value="ECO:0007669"/>
    <property type="project" value="GOC"/>
</dbReference>
<dbReference type="EMBL" id="WUMV01000009">
    <property type="protein sequence ID" value="MXN67014.1"/>
    <property type="molecule type" value="Genomic_DNA"/>
</dbReference>
<keyword evidence="1 7" id="KW-0444">Lipid biosynthesis</keyword>
<dbReference type="CDD" id="cd03352">
    <property type="entry name" value="LbH_LpxD"/>
    <property type="match status" value="1"/>
</dbReference>
<dbReference type="Gene3D" id="2.160.10.10">
    <property type="entry name" value="Hexapeptide repeat proteins"/>
    <property type="match status" value="1"/>
</dbReference>
<dbReference type="PROSITE" id="PS00101">
    <property type="entry name" value="HEXAPEP_TRANSFERASES"/>
    <property type="match status" value="2"/>
</dbReference>
<dbReference type="InterPro" id="IPR020573">
    <property type="entry name" value="UDP_GlcNAc_AcTrfase_non-rep"/>
</dbReference>
<name>A0A7X3LXL8_9HYPH</name>
<comment type="catalytic activity">
    <reaction evidence="7">
        <text>a UDP-3-O-[(3R)-3-hydroxyacyl]-alpha-D-glucosamine + a (3R)-hydroxyacyl-[ACP] = a UDP-2-N,3-O-bis[(3R)-3-hydroxyacyl]-alpha-D-glucosamine + holo-[ACP] + H(+)</text>
        <dbReference type="Rhea" id="RHEA:53836"/>
        <dbReference type="Rhea" id="RHEA-COMP:9685"/>
        <dbReference type="Rhea" id="RHEA-COMP:9945"/>
        <dbReference type="ChEBI" id="CHEBI:15378"/>
        <dbReference type="ChEBI" id="CHEBI:64479"/>
        <dbReference type="ChEBI" id="CHEBI:78827"/>
        <dbReference type="ChEBI" id="CHEBI:137740"/>
        <dbReference type="ChEBI" id="CHEBI:137748"/>
        <dbReference type="EC" id="2.3.1.191"/>
    </reaction>
</comment>
<evidence type="ECO:0000256" key="1">
    <source>
        <dbReference type="ARBA" id="ARBA00022516"/>
    </source>
</evidence>
<evidence type="ECO:0000256" key="4">
    <source>
        <dbReference type="ARBA" id="ARBA00022737"/>
    </source>
</evidence>
<evidence type="ECO:0000256" key="7">
    <source>
        <dbReference type="HAMAP-Rule" id="MF_00523"/>
    </source>
</evidence>
<comment type="subunit">
    <text evidence="7">Homotrimer.</text>
</comment>
<dbReference type="InterPro" id="IPR007691">
    <property type="entry name" value="LpxD"/>
</dbReference>
<dbReference type="Gene3D" id="3.40.1390.10">
    <property type="entry name" value="MurE/MurF, N-terminal domain"/>
    <property type="match status" value="1"/>
</dbReference>
<comment type="similarity">
    <text evidence="7">Belongs to the transferase hexapeptide repeat family. LpxD subfamily.</text>
</comment>
<dbReference type="HAMAP" id="MF_00523">
    <property type="entry name" value="LpxD"/>
    <property type="match status" value="1"/>
</dbReference>
<proteinExistence type="inferred from homology"/>
<evidence type="ECO:0000313" key="9">
    <source>
        <dbReference type="EMBL" id="MXN67014.1"/>
    </source>
</evidence>
<dbReference type="SUPFAM" id="SSF51161">
    <property type="entry name" value="Trimeric LpxA-like enzymes"/>
    <property type="match status" value="1"/>
</dbReference>
<dbReference type="GO" id="GO:0103118">
    <property type="term" value="F:UDP-3-O-[(3R)-3-hydroxyacyl]-glucosamine N-acyltransferase activity"/>
    <property type="evidence" value="ECO:0007669"/>
    <property type="project" value="UniProtKB-EC"/>
</dbReference>
<dbReference type="Pfam" id="PF04613">
    <property type="entry name" value="LpxD"/>
    <property type="match status" value="1"/>
</dbReference>
<comment type="caution">
    <text evidence="9">The sequence shown here is derived from an EMBL/GenBank/DDBJ whole genome shotgun (WGS) entry which is preliminary data.</text>
</comment>
<comment type="function">
    <text evidence="7">Catalyzes the N-acylation of UDP-3-O-acylglucosamine using 3-hydroxyacyl-ACP as the acyl donor. Is involved in the biosynthesis of lipid A, a phosphorylated glycolipid that anchors the lipopolysaccharide to the outer membrane of the cell.</text>
</comment>
<dbReference type="PANTHER" id="PTHR43378:SF2">
    <property type="entry name" value="UDP-3-O-ACYLGLUCOSAMINE N-ACYLTRANSFERASE 1, MITOCHONDRIAL-RELATED"/>
    <property type="match status" value="1"/>
</dbReference>
<feature type="active site" description="Proton acceptor" evidence="7">
    <location>
        <position position="256"/>
    </location>
</feature>
<dbReference type="RefSeq" id="WP_160777258.1">
    <property type="nucleotide sequence ID" value="NZ_WUMV01000009.1"/>
</dbReference>
<dbReference type="AlphaFoldDB" id="A0A7X3LXL8"/>
<keyword evidence="2 7" id="KW-0441">Lipid A biosynthesis</keyword>
<keyword evidence="5 7" id="KW-0443">Lipid metabolism</keyword>
<evidence type="ECO:0000256" key="6">
    <source>
        <dbReference type="ARBA" id="ARBA00023315"/>
    </source>
</evidence>
<dbReference type="InterPro" id="IPR011004">
    <property type="entry name" value="Trimer_LpxA-like_sf"/>
</dbReference>
<dbReference type="PANTHER" id="PTHR43378">
    <property type="entry name" value="UDP-3-O-ACYLGLUCOSAMINE N-ACYLTRANSFERASE"/>
    <property type="match status" value="1"/>
</dbReference>
<comment type="pathway">
    <text evidence="7">Bacterial outer membrane biogenesis; LPS lipid A biosynthesis.</text>
</comment>
<gene>
    <name evidence="7 9" type="primary">lpxD</name>
    <name evidence="9" type="ORF">GR183_19040</name>
</gene>
<protein>
    <recommendedName>
        <fullName evidence="7">UDP-3-O-acylglucosamine N-acyltransferase</fullName>
        <ecNumber evidence="7">2.3.1.191</ecNumber>
    </recommendedName>
</protein>
<keyword evidence="10" id="KW-1185">Reference proteome</keyword>
<evidence type="ECO:0000256" key="3">
    <source>
        <dbReference type="ARBA" id="ARBA00022679"/>
    </source>
</evidence>
<dbReference type="GO" id="GO:0016410">
    <property type="term" value="F:N-acyltransferase activity"/>
    <property type="evidence" value="ECO:0007669"/>
    <property type="project" value="InterPro"/>
</dbReference>
<keyword evidence="3 7" id="KW-0808">Transferase</keyword>
<dbReference type="GO" id="GO:0009245">
    <property type="term" value="P:lipid A biosynthetic process"/>
    <property type="evidence" value="ECO:0007669"/>
    <property type="project" value="UniProtKB-UniRule"/>
</dbReference>
<dbReference type="EC" id="2.3.1.191" evidence="7"/>
<evidence type="ECO:0000259" key="8">
    <source>
        <dbReference type="Pfam" id="PF04613"/>
    </source>
</evidence>
<dbReference type="InterPro" id="IPR018357">
    <property type="entry name" value="Hexapep_transf_CS"/>
</dbReference>
<dbReference type="NCBIfam" id="NF002060">
    <property type="entry name" value="PRK00892.1"/>
    <property type="match status" value="1"/>
</dbReference>
<dbReference type="UniPathway" id="UPA00973"/>
<keyword evidence="6 7" id="KW-0012">Acyltransferase</keyword>
<evidence type="ECO:0000256" key="2">
    <source>
        <dbReference type="ARBA" id="ARBA00022556"/>
    </source>
</evidence>
<feature type="domain" description="UDP-3-O-[3-hydroxymyristoyl] glucosamine N-acyltransferase non-repeat region" evidence="8">
    <location>
        <begin position="34"/>
        <end position="95"/>
    </location>
</feature>
<accession>A0A7X3LXL8</accession>